<evidence type="ECO:0000313" key="2">
    <source>
        <dbReference type="EMBL" id="CAG8832402.1"/>
    </source>
</evidence>
<reference evidence="2 3" key="1">
    <citation type="submission" date="2021-06" db="EMBL/GenBank/DDBJ databases">
        <authorList>
            <person name="Kallberg Y."/>
            <person name="Tangrot J."/>
            <person name="Rosling A."/>
        </authorList>
    </citation>
    <scope>NUCLEOTIDE SEQUENCE [LARGE SCALE GENOMIC DNA]</scope>
    <source>
        <strain evidence="2 3">120-4 pot B 10/14</strain>
    </source>
</reference>
<proteinExistence type="predicted"/>
<evidence type="ECO:0000313" key="3">
    <source>
        <dbReference type="Proteomes" id="UP000789901"/>
    </source>
</evidence>
<keyword evidence="3" id="KW-1185">Reference proteome</keyword>
<feature type="compositionally biased region" description="Basic and acidic residues" evidence="1">
    <location>
        <begin position="26"/>
        <end position="36"/>
    </location>
</feature>
<dbReference type="EMBL" id="CAJVQB010045297">
    <property type="protein sequence ID" value="CAG8832402.1"/>
    <property type="molecule type" value="Genomic_DNA"/>
</dbReference>
<organism evidence="2 3">
    <name type="scientific">Gigaspora margarita</name>
    <dbReference type="NCBI Taxonomy" id="4874"/>
    <lineage>
        <taxon>Eukaryota</taxon>
        <taxon>Fungi</taxon>
        <taxon>Fungi incertae sedis</taxon>
        <taxon>Mucoromycota</taxon>
        <taxon>Glomeromycotina</taxon>
        <taxon>Glomeromycetes</taxon>
        <taxon>Diversisporales</taxon>
        <taxon>Gigasporaceae</taxon>
        <taxon>Gigaspora</taxon>
    </lineage>
</organism>
<feature type="non-terminal residue" evidence="2">
    <location>
        <position position="210"/>
    </location>
</feature>
<evidence type="ECO:0000256" key="1">
    <source>
        <dbReference type="SAM" id="MobiDB-lite"/>
    </source>
</evidence>
<sequence length="210" mass="24368">ASNEEISYNRLDENIHGKKNPLYTPKSEKEEVVNEESRKEIEAEKVAQEYKKGDKMEIVVDTHAASKLMTDEDGFVQVINKKNKKKNSNATIDKRELNIAKQYSSYLVKKATEYLRIKDNCSFNQMDQANWIKKKWTINRKKDIALREKNGNCPAYLGETQTIIHFTLDCKVSRIIWTEAYKYLKISINDKLPQSLDEIFSAANIEEPAK</sequence>
<comment type="caution">
    <text evidence="2">The sequence shown here is derived from an EMBL/GenBank/DDBJ whole genome shotgun (WGS) entry which is preliminary data.</text>
</comment>
<accession>A0ABN7WHB6</accession>
<feature type="non-terminal residue" evidence="2">
    <location>
        <position position="1"/>
    </location>
</feature>
<dbReference type="Proteomes" id="UP000789901">
    <property type="component" value="Unassembled WGS sequence"/>
</dbReference>
<name>A0ABN7WHB6_GIGMA</name>
<protein>
    <submittedName>
        <fullName evidence="2">31461_t:CDS:1</fullName>
    </submittedName>
</protein>
<gene>
    <name evidence="2" type="ORF">GMARGA_LOCUS31038</name>
</gene>
<feature type="region of interest" description="Disordered" evidence="1">
    <location>
        <begin position="1"/>
        <end position="36"/>
    </location>
</feature>